<feature type="compositionally biased region" description="Basic residues" evidence="1">
    <location>
        <begin position="9"/>
        <end position="18"/>
    </location>
</feature>
<dbReference type="CDD" id="cd00093">
    <property type="entry name" value="HTH_XRE"/>
    <property type="match status" value="1"/>
</dbReference>
<dbReference type="Gene3D" id="1.10.260.40">
    <property type="entry name" value="lambda repressor-like DNA-binding domains"/>
    <property type="match status" value="1"/>
</dbReference>
<evidence type="ECO:0000313" key="3">
    <source>
        <dbReference type="EMBL" id="MER6433320.1"/>
    </source>
</evidence>
<feature type="region of interest" description="Disordered" evidence="1">
    <location>
        <begin position="1"/>
        <end position="32"/>
    </location>
</feature>
<reference evidence="3 4" key="1">
    <citation type="submission" date="2024-06" db="EMBL/GenBank/DDBJ databases">
        <title>The Natural Products Discovery Center: Release of the First 8490 Sequenced Strains for Exploring Actinobacteria Biosynthetic Diversity.</title>
        <authorList>
            <person name="Kalkreuter E."/>
            <person name="Kautsar S.A."/>
            <person name="Yang D."/>
            <person name="Bader C.D."/>
            <person name="Teijaro C.N."/>
            <person name="Fluegel L."/>
            <person name="Davis C.M."/>
            <person name="Simpson J.R."/>
            <person name="Lauterbach L."/>
            <person name="Steele A.D."/>
            <person name="Gui C."/>
            <person name="Meng S."/>
            <person name="Li G."/>
            <person name="Viehrig K."/>
            <person name="Ye F."/>
            <person name="Su P."/>
            <person name="Kiefer A.F."/>
            <person name="Nichols A."/>
            <person name="Cepeda A.J."/>
            <person name="Yan W."/>
            <person name="Fan B."/>
            <person name="Jiang Y."/>
            <person name="Adhikari A."/>
            <person name="Zheng C.-J."/>
            <person name="Schuster L."/>
            <person name="Cowan T.M."/>
            <person name="Smanski M.J."/>
            <person name="Chevrette M.G."/>
            <person name="De Carvalho L.P.S."/>
            <person name="Shen B."/>
        </authorList>
    </citation>
    <scope>NUCLEOTIDE SEQUENCE [LARGE SCALE GENOMIC DNA]</scope>
    <source>
        <strain evidence="3 4">NPDC001166</strain>
    </source>
</reference>
<dbReference type="SUPFAM" id="SSF47413">
    <property type="entry name" value="lambda repressor-like DNA-binding domains"/>
    <property type="match status" value="1"/>
</dbReference>
<organism evidence="3 4">
    <name type="scientific">Streptomyces sp. 900105245</name>
    <dbReference type="NCBI Taxonomy" id="3154379"/>
    <lineage>
        <taxon>Bacteria</taxon>
        <taxon>Bacillati</taxon>
        <taxon>Actinomycetota</taxon>
        <taxon>Actinomycetes</taxon>
        <taxon>Kitasatosporales</taxon>
        <taxon>Streptomycetaceae</taxon>
        <taxon>Streptomyces</taxon>
    </lineage>
</organism>
<comment type="caution">
    <text evidence="3">The sequence shown here is derived from an EMBL/GenBank/DDBJ whole genome shotgun (WGS) entry which is preliminary data.</text>
</comment>
<dbReference type="RefSeq" id="WP_073898710.1">
    <property type="nucleotide sequence ID" value="NZ_JBEOYA010000039.1"/>
</dbReference>
<sequence>MLTQPSFGRRLKQLRQQRGKTQSDLTGPGMSSAYLSRLESGARPPTERAVAILAERLGVPAGAFETTDPSSLVDVLAAVLVVGDESGHARRMLESALSGAEHVDVGLQWQAHAHLARLLTADGERSEARTTLTKLAALSDELGHAVLRVYSRLHLARVQRDLGEADSARITALEALRIGSEDSLDNHDMLRCRLLLASVTAELGDLAEAFRLSEEACARVGGQTGALAAQALWTAATVSTRKGNYELSASFLERAMTALSSRDDLLLWMRLRHAAAALALQALPPAPDKAQRYLDEARPALELVGTAQHQQESAFLHAQLAYVRGEYEEAGRHCEQAATEKVRLNFRDRIRLEMLMAQIRVKQSDPTARARLYALAAEAQANGMLDLTAEIWRAACLGDQENSQ</sequence>
<evidence type="ECO:0000256" key="1">
    <source>
        <dbReference type="SAM" id="MobiDB-lite"/>
    </source>
</evidence>
<dbReference type="Proteomes" id="UP001470023">
    <property type="component" value="Unassembled WGS sequence"/>
</dbReference>
<evidence type="ECO:0000313" key="4">
    <source>
        <dbReference type="Proteomes" id="UP001470023"/>
    </source>
</evidence>
<dbReference type="EMBL" id="JBEPAZ010000057">
    <property type="protein sequence ID" value="MER6433320.1"/>
    <property type="molecule type" value="Genomic_DNA"/>
</dbReference>
<dbReference type="Gene3D" id="1.25.40.10">
    <property type="entry name" value="Tetratricopeptide repeat domain"/>
    <property type="match status" value="1"/>
</dbReference>
<name>A0ABV1UJ50_9ACTN</name>
<gene>
    <name evidence="3" type="ORF">ABT272_37185</name>
</gene>
<dbReference type="InterPro" id="IPR011990">
    <property type="entry name" value="TPR-like_helical_dom_sf"/>
</dbReference>
<proteinExistence type="predicted"/>
<feature type="domain" description="HTH cro/C1-type" evidence="2">
    <location>
        <begin position="11"/>
        <end position="64"/>
    </location>
</feature>
<dbReference type="InterPro" id="IPR010982">
    <property type="entry name" value="Lambda_DNA-bd_dom_sf"/>
</dbReference>
<dbReference type="SMART" id="SM00530">
    <property type="entry name" value="HTH_XRE"/>
    <property type="match status" value="1"/>
</dbReference>
<dbReference type="PROSITE" id="PS50943">
    <property type="entry name" value="HTH_CROC1"/>
    <property type="match status" value="1"/>
</dbReference>
<dbReference type="SUPFAM" id="SSF48452">
    <property type="entry name" value="TPR-like"/>
    <property type="match status" value="1"/>
</dbReference>
<accession>A0ABV1UJ50</accession>
<keyword evidence="4" id="KW-1185">Reference proteome</keyword>
<dbReference type="InterPro" id="IPR001387">
    <property type="entry name" value="Cro/C1-type_HTH"/>
</dbReference>
<protein>
    <submittedName>
        <fullName evidence="3">Helix-turn-helix transcriptional regulator</fullName>
    </submittedName>
</protein>
<evidence type="ECO:0000259" key="2">
    <source>
        <dbReference type="PROSITE" id="PS50943"/>
    </source>
</evidence>
<dbReference type="Pfam" id="PF13560">
    <property type="entry name" value="HTH_31"/>
    <property type="match status" value="1"/>
</dbReference>